<keyword evidence="4" id="KW-0808">Transferase</keyword>
<dbReference type="Gene3D" id="3.90.550.10">
    <property type="entry name" value="Spore Coat Polysaccharide Biosynthesis Protein SpsA, Chain A"/>
    <property type="match status" value="1"/>
</dbReference>
<dbReference type="GO" id="GO:0005886">
    <property type="term" value="C:plasma membrane"/>
    <property type="evidence" value="ECO:0007669"/>
    <property type="project" value="UniProtKB-SubCell"/>
</dbReference>
<comment type="subcellular location">
    <subcellularLocation>
        <location evidence="1">Cell membrane</location>
    </subcellularLocation>
</comment>
<sequence length="90" mass="9786">MAKLSIIIPVLNEATVIEEQLRGLQPFRDGDVELIVADGGSEDHTAKLAEYLADRVVVSKPGRAHQMNRGSQVAKGEVFLFLHVDTALSC</sequence>
<evidence type="ECO:0000313" key="7">
    <source>
        <dbReference type="EMBL" id="SVC11205.1"/>
    </source>
</evidence>
<dbReference type="InterPro" id="IPR001173">
    <property type="entry name" value="Glyco_trans_2-like"/>
</dbReference>
<evidence type="ECO:0000256" key="5">
    <source>
        <dbReference type="ARBA" id="ARBA00023136"/>
    </source>
</evidence>
<dbReference type="SUPFAM" id="SSF53448">
    <property type="entry name" value="Nucleotide-diphospho-sugar transferases"/>
    <property type="match status" value="1"/>
</dbReference>
<keyword evidence="5" id="KW-0472">Membrane</keyword>
<accession>A0A382JHR7</accession>
<dbReference type="AlphaFoldDB" id="A0A382JHR7"/>
<proteinExistence type="predicted"/>
<evidence type="ECO:0000256" key="1">
    <source>
        <dbReference type="ARBA" id="ARBA00004236"/>
    </source>
</evidence>
<dbReference type="Pfam" id="PF00535">
    <property type="entry name" value="Glycos_transf_2"/>
    <property type="match status" value="1"/>
</dbReference>
<dbReference type="PANTHER" id="PTHR43646:SF2">
    <property type="entry name" value="GLYCOSYLTRANSFERASE 2-LIKE DOMAIN-CONTAINING PROTEIN"/>
    <property type="match status" value="1"/>
</dbReference>
<evidence type="ECO:0000259" key="6">
    <source>
        <dbReference type="Pfam" id="PF00535"/>
    </source>
</evidence>
<evidence type="ECO:0000256" key="4">
    <source>
        <dbReference type="ARBA" id="ARBA00022679"/>
    </source>
</evidence>
<reference evidence="7" key="1">
    <citation type="submission" date="2018-05" db="EMBL/GenBank/DDBJ databases">
        <authorList>
            <person name="Lanie J.A."/>
            <person name="Ng W.-L."/>
            <person name="Kazmierczak K.M."/>
            <person name="Andrzejewski T.M."/>
            <person name="Davidsen T.M."/>
            <person name="Wayne K.J."/>
            <person name="Tettelin H."/>
            <person name="Glass J.I."/>
            <person name="Rusch D."/>
            <person name="Podicherti R."/>
            <person name="Tsui H.-C.T."/>
            <person name="Winkler M.E."/>
        </authorList>
    </citation>
    <scope>NUCLEOTIDE SEQUENCE</scope>
</reference>
<keyword evidence="3" id="KW-0328">Glycosyltransferase</keyword>
<feature type="non-terminal residue" evidence="7">
    <location>
        <position position="90"/>
    </location>
</feature>
<dbReference type="GO" id="GO:0016757">
    <property type="term" value="F:glycosyltransferase activity"/>
    <property type="evidence" value="ECO:0007669"/>
    <property type="project" value="UniProtKB-KW"/>
</dbReference>
<dbReference type="InterPro" id="IPR029044">
    <property type="entry name" value="Nucleotide-diphossugar_trans"/>
</dbReference>
<feature type="domain" description="Glycosyltransferase 2-like" evidence="6">
    <location>
        <begin position="5"/>
        <end position="87"/>
    </location>
</feature>
<dbReference type="PANTHER" id="PTHR43646">
    <property type="entry name" value="GLYCOSYLTRANSFERASE"/>
    <property type="match status" value="1"/>
</dbReference>
<protein>
    <recommendedName>
        <fullName evidence="6">Glycosyltransferase 2-like domain-containing protein</fullName>
    </recommendedName>
</protein>
<name>A0A382JHR7_9ZZZZ</name>
<dbReference type="EMBL" id="UINC01074224">
    <property type="protein sequence ID" value="SVC11205.1"/>
    <property type="molecule type" value="Genomic_DNA"/>
</dbReference>
<gene>
    <name evidence="7" type="ORF">METZ01_LOCUS264059</name>
</gene>
<evidence type="ECO:0000256" key="3">
    <source>
        <dbReference type="ARBA" id="ARBA00022676"/>
    </source>
</evidence>
<evidence type="ECO:0000256" key="2">
    <source>
        <dbReference type="ARBA" id="ARBA00022475"/>
    </source>
</evidence>
<keyword evidence="2" id="KW-1003">Cell membrane</keyword>
<organism evidence="7">
    <name type="scientific">marine metagenome</name>
    <dbReference type="NCBI Taxonomy" id="408172"/>
    <lineage>
        <taxon>unclassified sequences</taxon>
        <taxon>metagenomes</taxon>
        <taxon>ecological metagenomes</taxon>
    </lineage>
</organism>